<organism evidence="1 2">
    <name type="scientific">Geosmithia morbida</name>
    <dbReference type="NCBI Taxonomy" id="1094350"/>
    <lineage>
        <taxon>Eukaryota</taxon>
        <taxon>Fungi</taxon>
        <taxon>Dikarya</taxon>
        <taxon>Ascomycota</taxon>
        <taxon>Pezizomycotina</taxon>
        <taxon>Sordariomycetes</taxon>
        <taxon>Hypocreomycetidae</taxon>
        <taxon>Hypocreales</taxon>
        <taxon>Bionectriaceae</taxon>
        <taxon>Geosmithia</taxon>
    </lineage>
</organism>
<dbReference type="GeneID" id="55971577"/>
<dbReference type="RefSeq" id="XP_035323335.1">
    <property type="nucleotide sequence ID" value="XM_035467323.1"/>
</dbReference>
<sequence>MSLSRALYSASAQVTRGLRESWPGTDADEGTRRNASGICVTSSTAMPASSSVPGNIPNATCPHSIFAGLHRTLDPVVFNIPRRHREMKAGIRNARGRLTRPQVHVEAAVDLADSHPRTSRLLKKVVTCVKQLESEIHEDGPPTAGFRGL</sequence>
<comment type="caution">
    <text evidence="1">The sequence shown here is derived from an EMBL/GenBank/DDBJ whole genome shotgun (WGS) entry which is preliminary data.</text>
</comment>
<proteinExistence type="predicted"/>
<reference evidence="1" key="1">
    <citation type="submission" date="2020-03" db="EMBL/GenBank/DDBJ databases">
        <title>Site-based positive gene gene selection in Geosmithia morbida across the United States reveals a broad range of putative effectors and factors for local host and environmental adapation.</title>
        <authorList>
            <person name="Onufrak A."/>
            <person name="Murdoch R.W."/>
            <person name="Gazis R."/>
            <person name="Huff M."/>
            <person name="Staton M."/>
            <person name="Klingeman W."/>
            <person name="Hadziabdic D."/>
        </authorList>
    </citation>
    <scope>NUCLEOTIDE SEQUENCE</scope>
    <source>
        <strain evidence="1">1262</strain>
    </source>
</reference>
<dbReference type="AlphaFoldDB" id="A0A9P5D264"/>
<evidence type="ECO:0000313" key="2">
    <source>
        <dbReference type="Proteomes" id="UP000749293"/>
    </source>
</evidence>
<accession>A0A9P5D264</accession>
<dbReference type="EMBL" id="JAANYQ010000004">
    <property type="protein sequence ID" value="KAF4124683.1"/>
    <property type="molecule type" value="Genomic_DNA"/>
</dbReference>
<dbReference type="Proteomes" id="UP000749293">
    <property type="component" value="Unassembled WGS sequence"/>
</dbReference>
<gene>
    <name evidence="1" type="ORF">GMORB2_5349</name>
</gene>
<name>A0A9P5D264_9HYPO</name>
<keyword evidence="2" id="KW-1185">Reference proteome</keyword>
<protein>
    <submittedName>
        <fullName evidence="1">Uncharacterized protein</fullName>
    </submittedName>
</protein>
<evidence type="ECO:0000313" key="1">
    <source>
        <dbReference type="EMBL" id="KAF4124683.1"/>
    </source>
</evidence>